<sequence>MVDVSRSDVRRAPHDIMRGLTEGERIRLSTEAEAEMGKRSLYYLCKYILGYEKLNTKFHLPLCRFYDVHVDDIQLHLHPRGHYKTTIITVGGTIKLTLLHPNIRQVIICNTVTNAQMILNEAKQHFIHNDKFRDLYPEHAPRGKREEGTSDAFTTPARTKPWIRMATMEAAGIDRALVSRHFDIAHMDDIVDDKNTATAELRTKTMENYNTTLSVVDGKTKLKMPWHHIVGTRWHLDDAYSHILADYKKHKKFKVLITQAYTRKMDKNGVENTEYLFPEEFPPEHLEFMEVRQKEKFSALYMNDPVPAGDRALDPSLIQFYTLQDEGWPPPMNKVITVDPASTDETTRGDPTVITTAGMDKDSNIYVLEVLRGWWNPDDIVEEIIGAAKRWKVRNIGIEAVAFQKWLCFYVEKRRRELAVYFKVTPIKRDIGVKKEKRLQRIVPEHRSCRIYFRKDEPELEHILREYKEFPKGRYDDFLDTLCDAIEMLRPVATIKKMTDGYRLPPQITGSRIPFQTGYSTRVL</sequence>
<proteinExistence type="predicted"/>
<gene>
    <name evidence="1" type="ORF">MM415B02463_0009</name>
</gene>
<reference evidence="1" key="1">
    <citation type="submission" date="2020-03" db="EMBL/GenBank/DDBJ databases">
        <title>The deep terrestrial virosphere.</title>
        <authorList>
            <person name="Holmfeldt K."/>
            <person name="Nilsson E."/>
            <person name="Simone D."/>
            <person name="Lopez-Fernandez M."/>
            <person name="Wu X."/>
            <person name="de Brujin I."/>
            <person name="Lundin D."/>
            <person name="Andersson A."/>
            <person name="Bertilsson S."/>
            <person name="Dopson M."/>
        </authorList>
    </citation>
    <scope>NUCLEOTIDE SEQUENCE</scope>
    <source>
        <strain evidence="1">MM415B02463</strain>
    </source>
</reference>
<name>A0A6M3LA10_9ZZZZ</name>
<accession>A0A6M3LA10</accession>
<evidence type="ECO:0000313" key="1">
    <source>
        <dbReference type="EMBL" id="QJA89995.1"/>
    </source>
</evidence>
<dbReference type="EMBL" id="MT142883">
    <property type="protein sequence ID" value="QJA89995.1"/>
    <property type="molecule type" value="Genomic_DNA"/>
</dbReference>
<dbReference type="Gene3D" id="3.30.420.240">
    <property type="match status" value="1"/>
</dbReference>
<dbReference type="AlphaFoldDB" id="A0A6M3LA10"/>
<protein>
    <submittedName>
        <fullName evidence="1">Putative terminase</fullName>
    </submittedName>
</protein>
<organism evidence="1">
    <name type="scientific">viral metagenome</name>
    <dbReference type="NCBI Taxonomy" id="1070528"/>
    <lineage>
        <taxon>unclassified sequences</taxon>
        <taxon>metagenomes</taxon>
        <taxon>organismal metagenomes</taxon>
    </lineage>
</organism>